<comment type="caution">
    <text evidence="1">The sequence shown here is derived from an EMBL/GenBank/DDBJ whole genome shotgun (WGS) entry which is preliminary data.</text>
</comment>
<dbReference type="OrthoDB" id="2745898at2759"/>
<evidence type="ECO:0000313" key="2">
    <source>
        <dbReference type="Proteomes" id="UP000807469"/>
    </source>
</evidence>
<protein>
    <submittedName>
        <fullName evidence="1">Uncharacterized protein</fullName>
    </submittedName>
</protein>
<dbReference type="Proteomes" id="UP000807469">
    <property type="component" value="Unassembled WGS sequence"/>
</dbReference>
<proteinExistence type="predicted"/>
<organism evidence="1 2">
    <name type="scientific">Pholiota conissans</name>
    <dbReference type="NCBI Taxonomy" id="109636"/>
    <lineage>
        <taxon>Eukaryota</taxon>
        <taxon>Fungi</taxon>
        <taxon>Dikarya</taxon>
        <taxon>Basidiomycota</taxon>
        <taxon>Agaricomycotina</taxon>
        <taxon>Agaricomycetes</taxon>
        <taxon>Agaricomycetidae</taxon>
        <taxon>Agaricales</taxon>
        <taxon>Agaricineae</taxon>
        <taxon>Strophariaceae</taxon>
        <taxon>Pholiota</taxon>
    </lineage>
</organism>
<evidence type="ECO:0000313" key="1">
    <source>
        <dbReference type="EMBL" id="KAF9479435.1"/>
    </source>
</evidence>
<dbReference type="EMBL" id="MU155213">
    <property type="protein sequence ID" value="KAF9479435.1"/>
    <property type="molecule type" value="Genomic_DNA"/>
</dbReference>
<dbReference type="AlphaFoldDB" id="A0A9P5Z3X0"/>
<reference evidence="1" key="1">
    <citation type="submission" date="2020-11" db="EMBL/GenBank/DDBJ databases">
        <authorList>
            <consortium name="DOE Joint Genome Institute"/>
            <person name="Ahrendt S."/>
            <person name="Riley R."/>
            <person name="Andreopoulos W."/>
            <person name="Labutti K."/>
            <person name="Pangilinan J."/>
            <person name="Ruiz-Duenas F.J."/>
            <person name="Barrasa J.M."/>
            <person name="Sanchez-Garcia M."/>
            <person name="Camarero S."/>
            <person name="Miyauchi S."/>
            <person name="Serrano A."/>
            <person name="Linde D."/>
            <person name="Babiker R."/>
            <person name="Drula E."/>
            <person name="Ayuso-Fernandez I."/>
            <person name="Pacheco R."/>
            <person name="Padilla G."/>
            <person name="Ferreira P."/>
            <person name="Barriuso J."/>
            <person name="Kellner H."/>
            <person name="Castanera R."/>
            <person name="Alfaro M."/>
            <person name="Ramirez L."/>
            <person name="Pisabarro A.G."/>
            <person name="Kuo A."/>
            <person name="Tritt A."/>
            <person name="Lipzen A."/>
            <person name="He G."/>
            <person name="Yan M."/>
            <person name="Ng V."/>
            <person name="Cullen D."/>
            <person name="Martin F."/>
            <person name="Rosso M.-N."/>
            <person name="Henrissat B."/>
            <person name="Hibbett D."/>
            <person name="Martinez A.T."/>
            <person name="Grigoriev I.V."/>
        </authorList>
    </citation>
    <scope>NUCLEOTIDE SEQUENCE</scope>
    <source>
        <strain evidence="1">CIRM-BRFM 674</strain>
    </source>
</reference>
<sequence length="446" mass="51392">MSFASLPLEVSEQVIEFLVSENSRDGVLFSAAHLKNLALTCRSILQVCRKYLFETIHMRFSYTFDSSCANNFPSLLRSSPEIAGFTRHLYLRVEKNRESQILLLPELTKFSRLRSYSLSFMSNNYHRHRIHSILQSSISPWYHPLDFEKMSRQTREVLLHPIPTLTTLKLEHIANFPFDELLFNFPNIRDLEISDLKVDDDSTECTISKQTFPPLKLERLCSRGPSRNHASAILKLMEMQQSNGEPVVDFSRLKHLELSCGEESEWNTIRTTLLQTDQLETLTLMPDDTTLDLTGIGRLLLASRMTLKEIHIFNQATIFIDENPFHGLCEELELLGRYPNVLETLSYSLATTPHFACSTGVTWSALDRVINDFPWPKLKRLSIDIYTDIYGDIDDGDCANEEEYEINLSINDFKSRLQNLPQKWLPILLEGSGKDFEFKFAVHPTT</sequence>
<name>A0A9P5Z3X0_9AGAR</name>
<gene>
    <name evidence="1" type="ORF">BDN70DRAFT_932588</name>
</gene>
<keyword evidence="2" id="KW-1185">Reference proteome</keyword>
<accession>A0A9P5Z3X0</accession>